<evidence type="ECO:0000256" key="1">
    <source>
        <dbReference type="ARBA" id="ARBA00004141"/>
    </source>
</evidence>
<dbReference type="Proteomes" id="UP001152964">
    <property type="component" value="Chromosome 7"/>
</dbReference>
<keyword evidence="4 6" id="KW-1133">Transmembrane helix</keyword>
<evidence type="ECO:0000313" key="8">
    <source>
        <dbReference type="Proteomes" id="UP001152964"/>
    </source>
</evidence>
<comment type="subcellular location">
    <subcellularLocation>
        <location evidence="1">Membrane</location>
        <topology evidence="1">Multi-pass membrane protein</topology>
    </subcellularLocation>
</comment>
<evidence type="ECO:0000256" key="4">
    <source>
        <dbReference type="ARBA" id="ARBA00022989"/>
    </source>
</evidence>
<reference evidence="7" key="1">
    <citation type="submission" date="2022-08" db="EMBL/GenBank/DDBJ databases">
        <authorList>
            <person name="Byrne P K."/>
        </authorList>
    </citation>
    <scope>NUCLEOTIDE SEQUENCE</scope>
    <source>
        <strain evidence="7">UCD650</strain>
    </source>
</reference>
<name>A0ABN8VRW7_SACEU</name>
<evidence type="ECO:0000256" key="6">
    <source>
        <dbReference type="SAM" id="Phobius"/>
    </source>
</evidence>
<proteinExistence type="inferred from homology"/>
<feature type="transmembrane region" description="Helical" evidence="6">
    <location>
        <begin position="240"/>
        <end position="258"/>
    </location>
</feature>
<accession>A0ABN8VRW7</accession>
<evidence type="ECO:0000256" key="3">
    <source>
        <dbReference type="ARBA" id="ARBA00022692"/>
    </source>
</evidence>
<evidence type="ECO:0000256" key="5">
    <source>
        <dbReference type="ARBA" id="ARBA00023136"/>
    </source>
</evidence>
<dbReference type="PANTHER" id="PTHR21236:SF1">
    <property type="entry name" value="PROTEIN YIPF6"/>
    <property type="match status" value="1"/>
</dbReference>
<dbReference type="PANTHER" id="PTHR21236">
    <property type="entry name" value="GOLGI MEMBRANE PROTEIN YIP1"/>
    <property type="match status" value="1"/>
</dbReference>
<feature type="transmembrane region" description="Helical" evidence="6">
    <location>
        <begin position="138"/>
        <end position="158"/>
    </location>
</feature>
<evidence type="ECO:0000256" key="2">
    <source>
        <dbReference type="ARBA" id="ARBA00010596"/>
    </source>
</evidence>
<evidence type="ECO:0008006" key="9">
    <source>
        <dbReference type="Google" id="ProtNLM"/>
    </source>
</evidence>
<organism evidence="7 8">
    <name type="scientific">Saccharomyces eubayanus</name>
    <name type="common">Yeast</name>
    <dbReference type="NCBI Taxonomy" id="1080349"/>
    <lineage>
        <taxon>Eukaryota</taxon>
        <taxon>Fungi</taxon>
        <taxon>Dikarya</taxon>
        <taxon>Ascomycota</taxon>
        <taxon>Saccharomycotina</taxon>
        <taxon>Saccharomycetes</taxon>
        <taxon>Saccharomycetales</taxon>
        <taxon>Saccharomycetaceae</taxon>
        <taxon>Saccharomyces</taxon>
    </lineage>
</organism>
<gene>
    <name evidence="7" type="primary">U6500G00840</name>
    <name evidence="7" type="ORF">SEUBUCD650_0G00840</name>
</gene>
<comment type="similarity">
    <text evidence="2">Belongs to the YIP1 family.</text>
</comment>
<feature type="transmembrane region" description="Helical" evidence="6">
    <location>
        <begin position="206"/>
        <end position="233"/>
    </location>
</feature>
<protein>
    <recommendedName>
        <fullName evidence="9">YIP4-like protein</fullName>
    </recommendedName>
</protein>
<keyword evidence="3 6" id="KW-0812">Transmembrane</keyword>
<sequence length="259" mass="28521">MTSGFGHIGRERRARGESIKMSYGRDDTIIEPDFIEADTLMAAGAGSADKGLHDSASRGTLDETVLKTLKRDVVDINSRLKQVVYPHFPSLFRCWCDGLGAEDSGSSAADSDISANCDLWAPLAFIILYALFVSHAQSLFSSLFVSSWFILLVMALHLRLTKPHQKVSLISYISICGYCLFPQVLSTLLSQVLLPLAFRIGGQNRWVVRVLSLLKLVVMALCLMWSVAAVAWVTKSKTAIEIYPLALCLFGMAWLSTIL</sequence>
<dbReference type="EMBL" id="OX291497">
    <property type="protein sequence ID" value="CAI1983487.1"/>
    <property type="molecule type" value="Genomic_DNA"/>
</dbReference>
<keyword evidence="5 6" id="KW-0472">Membrane</keyword>
<keyword evidence="8" id="KW-1185">Reference proteome</keyword>
<dbReference type="InterPro" id="IPR045231">
    <property type="entry name" value="Yip1/4-like"/>
</dbReference>
<feature type="transmembrane region" description="Helical" evidence="6">
    <location>
        <begin position="170"/>
        <end position="194"/>
    </location>
</feature>
<evidence type="ECO:0000313" key="7">
    <source>
        <dbReference type="EMBL" id="CAI1983487.1"/>
    </source>
</evidence>